<dbReference type="Pfam" id="PF16064">
    <property type="entry name" value="DUF4806"/>
    <property type="match status" value="1"/>
</dbReference>
<dbReference type="RefSeq" id="XP_014675951.1">
    <property type="nucleotide sequence ID" value="XM_014820465.1"/>
</dbReference>
<accession>A0ABM1EUT0</accession>
<feature type="domain" description="DUF4806" evidence="1">
    <location>
        <begin position="33"/>
        <end position="114"/>
    </location>
</feature>
<name>A0ABM1EUT0_PRICU</name>
<dbReference type="Proteomes" id="UP000695022">
    <property type="component" value="Unplaced"/>
</dbReference>
<evidence type="ECO:0000313" key="3">
    <source>
        <dbReference type="RefSeq" id="XP_014675951.1"/>
    </source>
</evidence>
<sequence>MQQEQKKQGEIYRRLEQRQLCEPGEPAEDIEEPIFVLPCNTIDDLQHLDSQLKTDHTRRKMVRNLSLLGGVILKSVVYRMMHEIVTHQLSMTMNLSGVKGKQPLNIYTEIMRAIHKAVRKNGNFHNTTEKEVDTSLGRWLSGAKDIGAGPQ</sequence>
<keyword evidence="2" id="KW-1185">Reference proteome</keyword>
<gene>
    <name evidence="3" type="primary">LOC106815933</name>
</gene>
<reference evidence="3" key="1">
    <citation type="submission" date="2025-08" db="UniProtKB">
        <authorList>
            <consortium name="RefSeq"/>
        </authorList>
    </citation>
    <scope>IDENTIFICATION</scope>
</reference>
<dbReference type="GeneID" id="106815933"/>
<evidence type="ECO:0000313" key="2">
    <source>
        <dbReference type="Proteomes" id="UP000695022"/>
    </source>
</evidence>
<evidence type="ECO:0000259" key="1">
    <source>
        <dbReference type="Pfam" id="PF16064"/>
    </source>
</evidence>
<dbReference type="InterPro" id="IPR032071">
    <property type="entry name" value="DUF4806"/>
</dbReference>
<dbReference type="PANTHER" id="PTHR34153">
    <property type="entry name" value="SI:CH211-262H13.3-RELATED-RELATED"/>
    <property type="match status" value="1"/>
</dbReference>
<dbReference type="PANTHER" id="PTHR34153:SF2">
    <property type="entry name" value="SI:CH211-262H13.3-RELATED"/>
    <property type="match status" value="1"/>
</dbReference>
<organism evidence="2 3">
    <name type="scientific">Priapulus caudatus</name>
    <name type="common">Priapulid worm</name>
    <dbReference type="NCBI Taxonomy" id="37621"/>
    <lineage>
        <taxon>Eukaryota</taxon>
        <taxon>Metazoa</taxon>
        <taxon>Ecdysozoa</taxon>
        <taxon>Scalidophora</taxon>
        <taxon>Priapulida</taxon>
        <taxon>Priapulimorpha</taxon>
        <taxon>Priapulimorphida</taxon>
        <taxon>Priapulidae</taxon>
        <taxon>Priapulus</taxon>
    </lineage>
</organism>
<protein>
    <submittedName>
        <fullName evidence="3">Uncharacterized protein LOC106815933</fullName>
    </submittedName>
</protein>
<proteinExistence type="predicted"/>